<dbReference type="EMBL" id="JAAIKR010000012">
    <property type="protein sequence ID" value="MBR9728784.1"/>
    <property type="molecule type" value="Genomic_DNA"/>
</dbReference>
<evidence type="ECO:0000259" key="5">
    <source>
        <dbReference type="PROSITE" id="PS50977"/>
    </source>
</evidence>
<name>A0ABS5I441_9GAMM</name>
<accession>A0ABS5I441</accession>
<keyword evidence="3" id="KW-0804">Transcription</keyword>
<dbReference type="InterPro" id="IPR001647">
    <property type="entry name" value="HTH_TetR"/>
</dbReference>
<dbReference type="PROSITE" id="PS50977">
    <property type="entry name" value="HTH_TETR_2"/>
    <property type="match status" value="1"/>
</dbReference>
<dbReference type="PANTHER" id="PTHR47506:SF10">
    <property type="entry name" value="TRANSCRIPTIONAL REGULATORY PROTEIN"/>
    <property type="match status" value="1"/>
</dbReference>
<sequence>MTKPAKFDREDIIHRAANLYWEKGFHATSMRNLQEVIDMRPGSIYAAFGSKEGLFKEALDHYAQSGVDVLDDCVAKTDSPLAALKLFVEKAIAGQKTPAPSGMCMLVKTVAELTEENADLLAQAKQSLSVVEGEFAKLLAQAQANGDIDTEQTPQALARFLQVQIIGIRTYAHVNSDDQTIGQLVNATFNNPPLAKLK</sequence>
<gene>
    <name evidence="6" type="ORF">G3R48_12430</name>
</gene>
<evidence type="ECO:0000313" key="6">
    <source>
        <dbReference type="EMBL" id="MBR9728784.1"/>
    </source>
</evidence>
<evidence type="ECO:0000256" key="2">
    <source>
        <dbReference type="ARBA" id="ARBA00023125"/>
    </source>
</evidence>
<evidence type="ECO:0000256" key="4">
    <source>
        <dbReference type="PROSITE-ProRule" id="PRU00335"/>
    </source>
</evidence>
<dbReference type="InterPro" id="IPR011075">
    <property type="entry name" value="TetR_C"/>
</dbReference>
<dbReference type="RefSeq" id="WP_153665077.1">
    <property type="nucleotide sequence ID" value="NZ_JAAIKR010000012.1"/>
</dbReference>
<dbReference type="SUPFAM" id="SSF48498">
    <property type="entry name" value="Tetracyclin repressor-like, C-terminal domain"/>
    <property type="match status" value="1"/>
</dbReference>
<organism evidence="6 7">
    <name type="scientific">Shewanella intestini</name>
    <dbReference type="NCBI Taxonomy" id="2017544"/>
    <lineage>
        <taxon>Bacteria</taxon>
        <taxon>Pseudomonadati</taxon>
        <taxon>Pseudomonadota</taxon>
        <taxon>Gammaproteobacteria</taxon>
        <taxon>Alteromonadales</taxon>
        <taxon>Shewanellaceae</taxon>
        <taxon>Shewanella</taxon>
    </lineage>
</organism>
<keyword evidence="7" id="KW-1185">Reference proteome</keyword>
<dbReference type="SUPFAM" id="SSF46689">
    <property type="entry name" value="Homeodomain-like"/>
    <property type="match status" value="1"/>
</dbReference>
<reference evidence="6 7" key="1">
    <citation type="submission" date="2020-02" db="EMBL/GenBank/DDBJ databases">
        <title>Shewanella WXL01 sp. nov., a marine bacterium isolated from green algae in Luhuitou Fringing Reef (Northern South China Sea).</title>
        <authorList>
            <person name="Wang X."/>
        </authorList>
    </citation>
    <scope>NUCLEOTIDE SEQUENCE [LARGE SCALE GENOMIC DNA]</scope>
    <source>
        <strain evidence="6 7">MCCC 1A01895</strain>
    </source>
</reference>
<feature type="DNA-binding region" description="H-T-H motif" evidence="4">
    <location>
        <begin position="29"/>
        <end position="48"/>
    </location>
</feature>
<evidence type="ECO:0000256" key="1">
    <source>
        <dbReference type="ARBA" id="ARBA00023015"/>
    </source>
</evidence>
<comment type="caution">
    <text evidence="6">The sequence shown here is derived from an EMBL/GenBank/DDBJ whole genome shotgun (WGS) entry which is preliminary data.</text>
</comment>
<proteinExistence type="predicted"/>
<dbReference type="InterPro" id="IPR036271">
    <property type="entry name" value="Tet_transcr_reg_TetR-rel_C_sf"/>
</dbReference>
<keyword evidence="2 4" id="KW-0238">DNA-binding</keyword>
<dbReference type="Gene3D" id="1.10.10.60">
    <property type="entry name" value="Homeodomain-like"/>
    <property type="match status" value="1"/>
</dbReference>
<dbReference type="Gene3D" id="1.10.357.10">
    <property type="entry name" value="Tetracycline Repressor, domain 2"/>
    <property type="match status" value="1"/>
</dbReference>
<dbReference type="Pfam" id="PF16925">
    <property type="entry name" value="TetR_C_13"/>
    <property type="match status" value="1"/>
</dbReference>
<evidence type="ECO:0000313" key="7">
    <source>
        <dbReference type="Proteomes" id="UP000811844"/>
    </source>
</evidence>
<dbReference type="PANTHER" id="PTHR47506">
    <property type="entry name" value="TRANSCRIPTIONAL REGULATORY PROTEIN"/>
    <property type="match status" value="1"/>
</dbReference>
<feature type="domain" description="HTH tetR-type" evidence="5">
    <location>
        <begin position="6"/>
        <end position="66"/>
    </location>
</feature>
<dbReference type="InterPro" id="IPR009057">
    <property type="entry name" value="Homeodomain-like_sf"/>
</dbReference>
<evidence type="ECO:0000256" key="3">
    <source>
        <dbReference type="ARBA" id="ARBA00023163"/>
    </source>
</evidence>
<dbReference type="Pfam" id="PF00440">
    <property type="entry name" value="TetR_N"/>
    <property type="match status" value="1"/>
</dbReference>
<dbReference type="Proteomes" id="UP000811844">
    <property type="component" value="Unassembled WGS sequence"/>
</dbReference>
<protein>
    <submittedName>
        <fullName evidence="6">TetR/AcrR family transcriptional regulator</fullName>
    </submittedName>
</protein>
<keyword evidence="1" id="KW-0805">Transcription regulation</keyword>